<dbReference type="Gene3D" id="3.90.1750.10">
    <property type="entry name" value="Hect, E3 ligase catalytic domains"/>
    <property type="match status" value="1"/>
</dbReference>
<dbReference type="Gene3D" id="2.30.30.40">
    <property type="entry name" value="SH3 Domains"/>
    <property type="match status" value="1"/>
</dbReference>
<dbReference type="PROSITE" id="PS50297">
    <property type="entry name" value="ANK_REP_REGION"/>
    <property type="match status" value="2"/>
</dbReference>
<comment type="similarity">
    <text evidence="2 7">Belongs to the UPL family. K-HECT subfamily.</text>
</comment>
<dbReference type="InterPro" id="IPR016024">
    <property type="entry name" value="ARM-type_fold"/>
</dbReference>
<feature type="region of interest" description="Disordered" evidence="8">
    <location>
        <begin position="436"/>
        <end position="460"/>
    </location>
</feature>
<evidence type="ECO:0000256" key="1">
    <source>
        <dbReference type="ARBA" id="ARBA00000885"/>
    </source>
</evidence>
<dbReference type="Gene3D" id="3.30.2160.10">
    <property type="entry name" value="Hect, E3 ligase catalytic domain"/>
    <property type="match status" value="1"/>
</dbReference>
<evidence type="ECO:0000256" key="6">
    <source>
        <dbReference type="PROSITE-ProRule" id="PRU00104"/>
    </source>
</evidence>
<feature type="compositionally biased region" description="Polar residues" evidence="8">
    <location>
        <begin position="1446"/>
        <end position="1470"/>
    </location>
</feature>
<dbReference type="Gene3D" id="1.25.10.10">
    <property type="entry name" value="Leucine-rich Repeat Variant"/>
    <property type="match status" value="1"/>
</dbReference>
<dbReference type="InterPro" id="IPR002110">
    <property type="entry name" value="Ankyrin_rpt"/>
</dbReference>
<dbReference type="InterPro" id="IPR000569">
    <property type="entry name" value="HECT_dom"/>
</dbReference>
<dbReference type="SUPFAM" id="SSF159034">
    <property type="entry name" value="Mib/herc2 domain-like"/>
    <property type="match status" value="1"/>
</dbReference>
<protein>
    <recommendedName>
        <fullName evidence="7">E3 ubiquitin-protein ligase</fullName>
        <ecNumber evidence="7">2.3.2.26</ecNumber>
    </recommendedName>
</protein>
<evidence type="ECO:0000256" key="8">
    <source>
        <dbReference type="SAM" id="MobiDB-lite"/>
    </source>
</evidence>
<evidence type="ECO:0000256" key="3">
    <source>
        <dbReference type="ARBA" id="ARBA00022679"/>
    </source>
</evidence>
<feature type="region of interest" description="Disordered" evidence="8">
    <location>
        <begin position="1445"/>
        <end position="1475"/>
    </location>
</feature>
<evidence type="ECO:0000256" key="2">
    <source>
        <dbReference type="ARBA" id="ARBA00006331"/>
    </source>
</evidence>
<keyword evidence="3 7" id="KW-0808">Transferase</keyword>
<feature type="region of interest" description="Disordered" evidence="8">
    <location>
        <begin position="1317"/>
        <end position="1372"/>
    </location>
</feature>
<gene>
    <name evidence="11" type="ORF">TTEB3V08_LOCUS1013</name>
</gene>
<evidence type="ECO:0000256" key="4">
    <source>
        <dbReference type="ARBA" id="ARBA00022786"/>
    </source>
</evidence>
<dbReference type="GO" id="GO:0046872">
    <property type="term" value="F:metal ion binding"/>
    <property type="evidence" value="ECO:0007669"/>
    <property type="project" value="InterPro"/>
</dbReference>
<feature type="region of interest" description="Disordered" evidence="8">
    <location>
        <begin position="1629"/>
        <end position="1691"/>
    </location>
</feature>
<evidence type="ECO:0000259" key="9">
    <source>
        <dbReference type="PROSITE" id="PS50237"/>
    </source>
</evidence>
<evidence type="ECO:0000256" key="7">
    <source>
        <dbReference type="RuleBase" id="RU369009"/>
    </source>
</evidence>
<name>A0A7R9FI08_9NEOP</name>
<dbReference type="PANTHER" id="PTHR45670:SF1">
    <property type="entry name" value="E3 UBIQUITIN-PROTEIN LIGASE HECTD1"/>
    <property type="match status" value="1"/>
</dbReference>
<evidence type="ECO:0000259" key="10">
    <source>
        <dbReference type="PROSITE" id="PS51416"/>
    </source>
</evidence>
<comment type="pathway">
    <text evidence="7">Protein modification; protein ubiquitination.</text>
</comment>
<comment type="function">
    <text evidence="7">E3 ubiquitin-protein ligase which accepts ubiquitin from an E2 ubiquitin-conjugating enzyme in the form of a thioester and then directly transfers the ubiquitin to targeted substrates.</text>
</comment>
<dbReference type="SUPFAM" id="SSF49785">
    <property type="entry name" value="Galactose-binding domain-like"/>
    <property type="match status" value="1"/>
</dbReference>
<dbReference type="FunFam" id="1.25.40.20:FF:000033">
    <property type="entry name" value="E3 ubiquitin-protein ligase HECTD1 isoform X2"/>
    <property type="match status" value="1"/>
</dbReference>
<dbReference type="FunFam" id="3.30.2410.10:FF:000007">
    <property type="entry name" value="Putative E3 ubiquitin-protein ligase HECTD1"/>
    <property type="match status" value="1"/>
</dbReference>
<dbReference type="InterPro" id="IPR045322">
    <property type="entry name" value="HECTD1/TRIP12-like"/>
</dbReference>
<dbReference type="InterPro" id="IPR011989">
    <property type="entry name" value="ARM-like"/>
</dbReference>
<feature type="repeat" description="ANK" evidence="5">
    <location>
        <begin position="372"/>
        <end position="404"/>
    </location>
</feature>
<feature type="region of interest" description="Disordered" evidence="8">
    <location>
        <begin position="1748"/>
        <end position="1769"/>
    </location>
</feature>
<sequence>MTRWHRSRKRISLVGSWENYVRHINLLVRLSGSCPPRTFLPALCRIFLDECAPDNVLEVTARAITYYLDVSAECTRRIIAMDGAVKAICNRLVVAELASRTSKDLAEQCIKVLELICTREAGAVFEAGGLNCVLSFIRDNGCRVHKDTLHSAMAVVSRLCTKMEPQDASLPACVEALSTLLKHEDSHVADGALRCFASLADRFTRRGVDPAPLAEHGLVTELLNRLSNAAGPAATTCTGPGTPGVNTTTTAPETKSSASVSTIISLLSTLCRGSPVITHDLLRSELPDAIEKALKGDERRMDSAGEKSHRQLIDCIRSKDTDALIEAIDTGGIEVNFMDDVGQTLLNWASAFGTQEMVEFLCDRGADVNKGQRSSSLHYAACFGRPAIAKVLLRHGANPDLRDEDGKTPLDKARERIDEGHREVAAILQSPGEWMVPADKEKKPDTVEPEEGSEPKGDPEMAPVYLRRLLPVFCNTFQSTMLPSVRKASLSLIKKMVHYIQPSLLIEACSPESPTYNFGTMLVEVIATVLDNEEDEDGHLVVLQIIQDLMTKAQDIFLDHFARLGVFSKVQQLAGPLQEIPVASQDSKKDDNEDISMSEQKTPLEDAKEMSPGKAYHWRDWCLCRGRDCLYVWSDAAALELSNGSNGWFRFILDGKLATMYSSGSPEGGTDSSENRGEFLEKLQRARAQVKPNTASQPVLSRPGPTRLVVGNWALTSRKEGELHIHNSDGQQQATILREDLPGFIFESNRGTKHSFTAETSLGPEFAAGWTGKRGKRLRSKIEAMKQKVKVQAQDIYEKYFKAAQAQPRGVVAKLGNIVAQIERACQKQHMNNRESLSAWREILTSALDELTQLLQEDGVVSAYELHSSGLVQALLSLLSTSCWDEGLRSNKTTKLQKQRVKLFKSCFKEKDTENGPVNSAAILVHKLVSVLESIEKLPVYLYDTPGSGYGLQILTRRLRFRLEKAPGESSLIDRTGRSLKMEPLSTVAQLERYLLKMVAKQWYDYERSSFAFVRKLKEGQKMSFRHQHDFDENGIIYWIGTNGKTSPEWVNPGQYGLVMVTSSDGRNLPYGRLEDILSRDSSALNCHTNDDKRAWFSIDLGLWVVPSSYTLRHARGYGRSALRNWFFQVSKDGLNWTTLYAHLDDSSLNEPGSTSSWPLEPPSDETQGWRHIRLQQTGKNASGQTHYLSLSGFEIYGTVTGVCEDLGKAAKEAEANIRRQRRMLRTQVLKHLLVGARVVRGLDWKWRDQDGNPPGEGTVTGELHNGWIDVTWDHGGSNSYRMGAEGKYDLRLAPGLETDMPTGAAVIASATANAAKPAVGSGAAASGKGGRNVPDSAKSTSVLTSRKSSSTPSLPDATENHSKTSVASTEQAASADNLAAKVLIISIKRDSRSRSHKLTYEYVKRQKLSRRAFFPWQEQSLSAISGSAASDLATIVETLALGEATRNTSASSSNQLRRQASCTEENINKSSGTFSSPSFSNVVEAASAKTNLLVSTSGSSSSSLNKSLYSSIAAPSRNKAAAASTVEAVEVLDKMREGADILRNNTNSFLSGEQPLPPITPSSLLLQTPDIVFYLNNFYFSITKFKDVQWCESKDPAITGLMAATLAPSLAPSVRISVSVGESVDGNSFEEKSVRIKNRQPPQSATDGKKEKDLSSGVAKEKDPPSSGIRNVQSSPGSVSTNPMSVSVPNLTSAAGTNAMESSATAGLLETFAAMARRRTLGAVTGTSGASNAVCGGVGGGVGGVIPSPSCTTPSPSPSPGSSLFPRGPSSVSSLVRLALSSNFPDTPYTVVNNKRPVNEMFYAGGLLSTAQSYPSLTTSGPTGTGSCGISTTAGNGPCLSQALTMSLTSTSSDSEQVSLEITQPPSTGNVIFLMVLGSFCAPQEEEGYEMRNGKRRSWDDEYVLKRQFSALIPAFDPRPGRTNVNQTTDLEVPAPGADDSSNNQEVDLMPQPKLQLVLRGPNLPGVQDVEVELSDPTWTIFRAVQQLVQLADLGSRQEKLRRIWEPTYTIVYREVKDIDGSSITDMGRDSTSVVTLYSRGSARDTTLSPSTPTPSMSCTVEDVLQLLRHLFVISTFPDDNTADADQEGDGLTPDEFTSKKITNKLLQQIQDPLVLSSGALPSWCEELNHSCPFLFPFETRQLCFNCTAFGASRKSKNVKNNNINSLNILAVNIFMSNLNLFLRSKMKADICFKSHRTQRDVTLERQRAPGLSPRREDPHEFRVGRLKHERVKVPRGENLLDWALQVMRIHADRKSILEGIGYCFFPLMFIIFSKIHIRDLKVEFQGEEGTGLGPTLEFYALVAAELQRKDLNMWLCDDDQETSPNGVNQQDSFLLEVAKPPGYYVRRPAGLFPSPLPQDSLACDRATKYFWFLGVFLAKVLQDNRLVDLPLSQPFLKLMCHGEIQNNVNERIGLVPVSRRINIAEEDVMMSSYISEESEKELELDPPKISPEDTKPWDQGKVEKLYLFSGILSSDDLCEVDPVRGHFLQQLNDLSSRKARIAQDNTLSYEDRVRQIQNLGLGQAVRLEDLAITFTYQPSSRAFGFSVAELAPSGSDMEVTLDNLEEYVDLTTSFCLEQGVVRQMESFRAGFSRVFPMDKLRAFSPEEVRVMLCGDQNPHWTREDLLNYTEPKLGYTKDSPGFQRFVNVLVDMSAEERKAFLQFTTGCSSLPPGGLANLYPRLTVVRKVDAGEGSYPSVNTCVHYLKLPDYPTEELLRERLLAATREKGFHLN</sequence>
<dbReference type="SMART" id="SM00248">
    <property type="entry name" value="ANK"/>
    <property type="match status" value="3"/>
</dbReference>
<feature type="region of interest" description="Disordered" evidence="8">
    <location>
        <begin position="581"/>
        <end position="609"/>
    </location>
</feature>
<feature type="domain" description="HECT" evidence="9">
    <location>
        <begin position="2280"/>
        <end position="2734"/>
    </location>
</feature>
<feature type="compositionally biased region" description="Low complexity" evidence="8">
    <location>
        <begin position="1339"/>
        <end position="1356"/>
    </location>
</feature>
<dbReference type="Pfam" id="PF12796">
    <property type="entry name" value="Ank_2"/>
    <property type="match status" value="1"/>
</dbReference>
<dbReference type="EC" id="2.3.2.26" evidence="7"/>
<dbReference type="InterPro" id="IPR036770">
    <property type="entry name" value="Ankyrin_rpt-contain_sf"/>
</dbReference>
<feature type="active site" description="Glycyl thioester intermediate" evidence="6">
    <location>
        <position position="2703"/>
    </location>
</feature>
<dbReference type="SMART" id="SM00119">
    <property type="entry name" value="HECTc"/>
    <property type="match status" value="1"/>
</dbReference>
<evidence type="ECO:0000313" key="11">
    <source>
        <dbReference type="EMBL" id="CAD7452850.1"/>
    </source>
</evidence>
<dbReference type="GO" id="GO:0070534">
    <property type="term" value="P:protein K63-linked ubiquitination"/>
    <property type="evidence" value="ECO:0007669"/>
    <property type="project" value="TreeGrafter"/>
</dbReference>
<keyword evidence="5" id="KW-0040">ANK repeat</keyword>
<dbReference type="Pfam" id="PF00632">
    <property type="entry name" value="HECT"/>
    <property type="match status" value="1"/>
</dbReference>
<feature type="compositionally biased region" description="Basic and acidic residues" evidence="8">
    <location>
        <begin position="1648"/>
        <end position="1665"/>
    </location>
</feature>
<dbReference type="InterPro" id="IPR010606">
    <property type="entry name" value="Mib_Herc2"/>
</dbReference>
<dbReference type="SUPFAM" id="SSF48371">
    <property type="entry name" value="ARM repeat"/>
    <property type="match status" value="1"/>
</dbReference>
<dbReference type="EMBL" id="OE000195">
    <property type="protein sequence ID" value="CAD7452850.1"/>
    <property type="molecule type" value="Genomic_DNA"/>
</dbReference>
<dbReference type="GO" id="GO:0061630">
    <property type="term" value="F:ubiquitin protein ligase activity"/>
    <property type="evidence" value="ECO:0007669"/>
    <property type="project" value="UniProtKB-UniRule"/>
</dbReference>
<feature type="repeat" description="ANK" evidence="5">
    <location>
        <begin position="341"/>
        <end position="373"/>
    </location>
</feature>
<comment type="catalytic activity">
    <reaction evidence="1 7">
        <text>S-ubiquitinyl-[E2 ubiquitin-conjugating enzyme]-L-cysteine + [acceptor protein]-L-lysine = [E2 ubiquitin-conjugating enzyme]-L-cysteine + N(6)-ubiquitinyl-[acceptor protein]-L-lysine.</text>
        <dbReference type="EC" id="2.3.2.26"/>
    </reaction>
</comment>
<proteinExistence type="inferred from homology"/>
<organism evidence="11">
    <name type="scientific">Timema tahoe</name>
    <dbReference type="NCBI Taxonomy" id="61484"/>
    <lineage>
        <taxon>Eukaryota</taxon>
        <taxon>Metazoa</taxon>
        <taxon>Ecdysozoa</taxon>
        <taxon>Arthropoda</taxon>
        <taxon>Hexapoda</taxon>
        <taxon>Insecta</taxon>
        <taxon>Pterygota</taxon>
        <taxon>Neoptera</taxon>
        <taxon>Polyneoptera</taxon>
        <taxon>Phasmatodea</taxon>
        <taxon>Timematodea</taxon>
        <taxon>Timematoidea</taxon>
        <taxon>Timematidae</taxon>
        <taxon>Timema</taxon>
    </lineage>
</organism>
<dbReference type="Gene3D" id="2.60.120.260">
    <property type="entry name" value="Galactose-binding domain-like"/>
    <property type="match status" value="1"/>
</dbReference>
<dbReference type="InterPro" id="IPR012919">
    <property type="entry name" value="SUN_dom"/>
</dbReference>
<keyword evidence="4 6" id="KW-0833">Ubl conjugation pathway</keyword>
<evidence type="ECO:0000256" key="5">
    <source>
        <dbReference type="PROSITE-ProRule" id="PRU00023"/>
    </source>
</evidence>
<feature type="domain" description="MIB/HERC2" evidence="10">
    <location>
        <begin position="1225"/>
        <end position="1297"/>
    </location>
</feature>
<dbReference type="CDD" id="cd00078">
    <property type="entry name" value="HECTc"/>
    <property type="match status" value="1"/>
</dbReference>
<dbReference type="FunFam" id="2.60.120.260:FF:000014">
    <property type="entry name" value="E3 ubiquitin-protein ligase HECTD1 isoform X1"/>
    <property type="match status" value="1"/>
</dbReference>
<dbReference type="FunFam" id="2.30.30.40:FF:000085">
    <property type="entry name" value="E3 ubiquitin-protein ligase HECTD1 isoform X1"/>
    <property type="match status" value="1"/>
</dbReference>
<dbReference type="Pfam" id="PF06701">
    <property type="entry name" value="MIB_HERC2"/>
    <property type="match status" value="1"/>
</dbReference>
<dbReference type="Gene3D" id="1.25.40.20">
    <property type="entry name" value="Ankyrin repeat-containing domain"/>
    <property type="match status" value="1"/>
</dbReference>
<feature type="compositionally biased region" description="Low complexity" evidence="8">
    <location>
        <begin position="1317"/>
        <end position="1327"/>
    </location>
</feature>
<dbReference type="SUPFAM" id="SSF56204">
    <property type="entry name" value="Hect, E3 ligase catalytic domain"/>
    <property type="match status" value="1"/>
</dbReference>
<dbReference type="PROSITE" id="PS51416">
    <property type="entry name" value="MIB_HERC2"/>
    <property type="match status" value="1"/>
</dbReference>
<dbReference type="Gene3D" id="3.30.2410.10">
    <property type="entry name" value="Hect, E3 ligase catalytic domain"/>
    <property type="match status" value="1"/>
</dbReference>
<accession>A0A7R9FI08</accession>
<dbReference type="PROSITE" id="PS50088">
    <property type="entry name" value="ANK_REPEAT"/>
    <property type="match status" value="2"/>
</dbReference>
<dbReference type="SUPFAM" id="SSF48403">
    <property type="entry name" value="Ankyrin repeat"/>
    <property type="match status" value="1"/>
</dbReference>
<dbReference type="PROSITE" id="PS50237">
    <property type="entry name" value="HECT"/>
    <property type="match status" value="1"/>
</dbReference>
<dbReference type="GO" id="GO:0009966">
    <property type="term" value="P:regulation of signal transduction"/>
    <property type="evidence" value="ECO:0007669"/>
    <property type="project" value="UniProtKB-ARBA"/>
</dbReference>
<dbReference type="InterPro" id="IPR035983">
    <property type="entry name" value="Hect_E3_ubiquitin_ligase"/>
</dbReference>
<reference evidence="11" key="1">
    <citation type="submission" date="2020-11" db="EMBL/GenBank/DDBJ databases">
        <authorList>
            <person name="Tran Van P."/>
        </authorList>
    </citation>
    <scope>NUCLEOTIDE SEQUENCE</scope>
</reference>
<dbReference type="GO" id="GO:0043161">
    <property type="term" value="P:proteasome-mediated ubiquitin-dependent protein catabolic process"/>
    <property type="evidence" value="ECO:0007669"/>
    <property type="project" value="TreeGrafter"/>
</dbReference>
<dbReference type="GO" id="GO:0016607">
    <property type="term" value="C:nuclear speck"/>
    <property type="evidence" value="ECO:0007669"/>
    <property type="project" value="TreeGrafter"/>
</dbReference>
<feature type="region of interest" description="Disordered" evidence="8">
    <location>
        <begin position="233"/>
        <end position="254"/>
    </location>
</feature>
<feature type="compositionally biased region" description="Polar residues" evidence="8">
    <location>
        <begin position="1669"/>
        <end position="1691"/>
    </location>
</feature>
<dbReference type="UniPathway" id="UPA00143"/>
<dbReference type="Pfam" id="PF07738">
    <property type="entry name" value="Sad1_UNC"/>
    <property type="match status" value="1"/>
</dbReference>
<dbReference type="PANTHER" id="PTHR45670">
    <property type="entry name" value="E3 UBIQUITIN-PROTEIN LIGASE TRIP12"/>
    <property type="match status" value="1"/>
</dbReference>
<dbReference type="InterPro" id="IPR008979">
    <property type="entry name" value="Galactose-bd-like_sf"/>
</dbReference>
<dbReference type="InterPro" id="IPR037252">
    <property type="entry name" value="Mib_Herc2_sf"/>
</dbReference>